<dbReference type="Pfam" id="PF01713">
    <property type="entry name" value="Smr"/>
    <property type="match status" value="1"/>
</dbReference>
<protein>
    <recommendedName>
        <fullName evidence="2">Smr domain-containing protein</fullName>
    </recommendedName>
</protein>
<dbReference type="OrthoDB" id="7165597at2"/>
<dbReference type="SUPFAM" id="SSF160443">
    <property type="entry name" value="SMR domain-like"/>
    <property type="match status" value="1"/>
</dbReference>
<sequence>MAQNKSDNRKSDNRKSGKGKSGQGKPGKADGDRARLEDDAALWARVAETAAPLTKKNRFIDLEMPLSPPKPKQRPRAGKLAPPADAALAPSGERAPQAKITVKTVPSPKSGLDRQTARKLDKGHLAIDARIDLHGMRQREAHSALRKFLHWARAKDYRHVLVITGKGSLRAEGRSFYDEEARGVLRQTVPHWLSHGDLAPLIVSFSEARAGSAAEGRCMCGCGVPRRRADRPIVLVAWARL</sequence>
<feature type="domain" description="Smr" evidence="2">
    <location>
        <begin position="131"/>
        <end position="214"/>
    </location>
</feature>
<dbReference type="SMART" id="SM00463">
    <property type="entry name" value="SMR"/>
    <property type="match status" value="1"/>
</dbReference>
<feature type="compositionally biased region" description="Low complexity" evidence="1">
    <location>
        <begin position="80"/>
        <end position="90"/>
    </location>
</feature>
<dbReference type="InterPro" id="IPR036063">
    <property type="entry name" value="Smr_dom_sf"/>
</dbReference>
<proteinExistence type="predicted"/>
<feature type="compositionally biased region" description="Basic and acidic residues" evidence="1">
    <location>
        <begin position="1"/>
        <end position="15"/>
    </location>
</feature>
<dbReference type="EMBL" id="LPWG01000002">
    <property type="protein sequence ID" value="ODS01178.1"/>
    <property type="molecule type" value="Genomic_DNA"/>
</dbReference>
<dbReference type="InterPro" id="IPR002625">
    <property type="entry name" value="Smr_dom"/>
</dbReference>
<dbReference type="PANTHER" id="PTHR35562:SF2">
    <property type="entry name" value="DNA ENDONUCLEASE SMRA-RELATED"/>
    <property type="match status" value="1"/>
</dbReference>
<keyword evidence="4" id="KW-1185">Reference proteome</keyword>
<dbReference type="PROSITE" id="PS50828">
    <property type="entry name" value="SMR"/>
    <property type="match status" value="1"/>
</dbReference>
<organism evidence="3 4">
    <name type="scientific">Methyloceanibacter methanicus</name>
    <dbReference type="NCBI Taxonomy" id="1774968"/>
    <lineage>
        <taxon>Bacteria</taxon>
        <taxon>Pseudomonadati</taxon>
        <taxon>Pseudomonadota</taxon>
        <taxon>Alphaproteobacteria</taxon>
        <taxon>Hyphomicrobiales</taxon>
        <taxon>Hyphomicrobiaceae</taxon>
        <taxon>Methyloceanibacter</taxon>
    </lineage>
</organism>
<dbReference type="STRING" id="1774968.AUC68_12475"/>
<evidence type="ECO:0000313" key="4">
    <source>
        <dbReference type="Proteomes" id="UP000094501"/>
    </source>
</evidence>
<comment type="caution">
    <text evidence="3">The sequence shown here is derived from an EMBL/GenBank/DDBJ whole genome shotgun (WGS) entry which is preliminary data.</text>
</comment>
<evidence type="ECO:0000259" key="2">
    <source>
        <dbReference type="PROSITE" id="PS50828"/>
    </source>
</evidence>
<dbReference type="Proteomes" id="UP000094501">
    <property type="component" value="Unassembled WGS sequence"/>
</dbReference>
<dbReference type="PANTHER" id="PTHR35562">
    <property type="entry name" value="DNA ENDONUCLEASE SMRA-RELATED"/>
    <property type="match status" value="1"/>
</dbReference>
<reference evidence="3 4" key="1">
    <citation type="journal article" date="2016" name="Environ. Microbiol.">
        <title>New Methyloceanibacter diversity from North Sea sediments includes methanotroph containing solely the soluble methane monooxygenase.</title>
        <authorList>
            <person name="Vekeman B."/>
            <person name="Kerckhof F.M."/>
            <person name="Cremers G."/>
            <person name="de Vos P."/>
            <person name="Vandamme P."/>
            <person name="Boon N."/>
            <person name="Op den Camp H.J."/>
            <person name="Heylen K."/>
        </authorList>
    </citation>
    <scope>NUCLEOTIDE SEQUENCE [LARGE SCALE GENOMIC DNA]</scope>
    <source>
        <strain evidence="3 4">R-67174</strain>
    </source>
</reference>
<feature type="region of interest" description="Disordered" evidence="1">
    <location>
        <begin position="54"/>
        <end position="97"/>
    </location>
</feature>
<feature type="region of interest" description="Disordered" evidence="1">
    <location>
        <begin position="1"/>
        <end position="35"/>
    </location>
</feature>
<accession>A0A1E3W5S1</accession>
<evidence type="ECO:0000256" key="1">
    <source>
        <dbReference type="SAM" id="MobiDB-lite"/>
    </source>
</evidence>
<dbReference type="Gene3D" id="3.30.1370.110">
    <property type="match status" value="1"/>
</dbReference>
<evidence type="ECO:0000313" key="3">
    <source>
        <dbReference type="EMBL" id="ODS01178.1"/>
    </source>
</evidence>
<dbReference type="RefSeq" id="WP_083240287.1">
    <property type="nucleotide sequence ID" value="NZ_LPWG01000002.1"/>
</dbReference>
<dbReference type="AlphaFoldDB" id="A0A1E3W5S1"/>
<gene>
    <name evidence="3" type="ORF">AUC68_12475</name>
</gene>
<name>A0A1E3W5S1_9HYPH</name>